<evidence type="ECO:0000313" key="3">
    <source>
        <dbReference type="Proteomes" id="UP000198251"/>
    </source>
</evidence>
<dbReference type="GeneID" id="95801729"/>
<evidence type="ECO:0008006" key="4">
    <source>
        <dbReference type="Google" id="ProtNLM"/>
    </source>
</evidence>
<feature type="transmembrane region" description="Helical" evidence="1">
    <location>
        <begin position="272"/>
        <end position="292"/>
    </location>
</feature>
<feature type="transmembrane region" description="Helical" evidence="1">
    <location>
        <begin position="162"/>
        <end position="177"/>
    </location>
</feature>
<dbReference type="AlphaFoldDB" id="A0A1C5G714"/>
<keyword evidence="1" id="KW-1133">Transmembrane helix</keyword>
<feature type="transmembrane region" description="Helical" evidence="1">
    <location>
        <begin position="189"/>
        <end position="206"/>
    </location>
</feature>
<feature type="transmembrane region" description="Helical" evidence="1">
    <location>
        <begin position="115"/>
        <end position="131"/>
    </location>
</feature>
<proteinExistence type="predicted"/>
<sequence>MSSDVLEKRYRMLLRAYPAGYRRERADELIDTLIGEEPTTRRWPSVREAASLIRGALQVHGGSTAARPTAVLLWQGIHLGAMAVLALGALIGLDDLVEAFQFGGFLDPLAVLRDQGIYAVMVIAALVALVAGRTRTAAVLVVAAVVVPTAISPYLFLNGLPQWWAPVVATPLIMVGLRRPADVPPTPRANAVLVTAGILALHLIPAEGFRRVDMSSQIVAATMVIVGAVAFLWVATADQRLLIAVAPTLLLGTLYQLGNAGSTGELLHRPDALPSLAVAVLMAVGAVISTRLRQRTRA</sequence>
<feature type="transmembrane region" description="Helical" evidence="1">
    <location>
        <begin position="218"/>
        <end position="234"/>
    </location>
</feature>
<evidence type="ECO:0000256" key="1">
    <source>
        <dbReference type="SAM" id="Phobius"/>
    </source>
</evidence>
<feature type="transmembrane region" description="Helical" evidence="1">
    <location>
        <begin position="138"/>
        <end position="156"/>
    </location>
</feature>
<dbReference type="RefSeq" id="WP_088999656.1">
    <property type="nucleotide sequence ID" value="NZ_LT607733.1"/>
</dbReference>
<reference evidence="2 3" key="1">
    <citation type="submission" date="2016-06" db="EMBL/GenBank/DDBJ databases">
        <authorList>
            <person name="Kjaerup R.B."/>
            <person name="Dalgaard T.S."/>
            <person name="Juul-Madsen H.R."/>
        </authorList>
    </citation>
    <scope>NUCLEOTIDE SEQUENCE [LARGE SCALE GENOMIC DNA]</scope>
    <source>
        <strain evidence="2 3">DSM 43913</strain>
    </source>
</reference>
<name>A0A1C5G714_MICEH</name>
<organism evidence="2 3">
    <name type="scientific">Micromonospora echinofusca</name>
    <dbReference type="NCBI Taxonomy" id="47858"/>
    <lineage>
        <taxon>Bacteria</taxon>
        <taxon>Bacillati</taxon>
        <taxon>Actinomycetota</taxon>
        <taxon>Actinomycetes</taxon>
        <taxon>Micromonosporales</taxon>
        <taxon>Micromonosporaceae</taxon>
        <taxon>Micromonospora</taxon>
    </lineage>
</organism>
<evidence type="ECO:0000313" key="2">
    <source>
        <dbReference type="EMBL" id="SCG15664.1"/>
    </source>
</evidence>
<dbReference type="EMBL" id="LT607733">
    <property type="protein sequence ID" value="SCG15664.1"/>
    <property type="molecule type" value="Genomic_DNA"/>
</dbReference>
<feature type="transmembrane region" description="Helical" evidence="1">
    <location>
        <begin position="71"/>
        <end position="93"/>
    </location>
</feature>
<keyword evidence="3" id="KW-1185">Reference proteome</keyword>
<dbReference type="Proteomes" id="UP000198251">
    <property type="component" value="Chromosome I"/>
</dbReference>
<protein>
    <recommendedName>
        <fullName evidence="4">LigA protein</fullName>
    </recommendedName>
</protein>
<keyword evidence="1" id="KW-0472">Membrane</keyword>
<gene>
    <name evidence="2" type="ORF">GA0070610_1906</name>
</gene>
<keyword evidence="1" id="KW-0812">Transmembrane</keyword>
<feature type="transmembrane region" description="Helical" evidence="1">
    <location>
        <begin position="241"/>
        <end position="260"/>
    </location>
</feature>
<accession>A0A1C5G714</accession>